<dbReference type="EMBL" id="MDER01000070">
    <property type="protein sequence ID" value="ODP26914.1"/>
    <property type="molecule type" value="Genomic_DNA"/>
</dbReference>
<evidence type="ECO:0000313" key="2">
    <source>
        <dbReference type="Proteomes" id="UP000094578"/>
    </source>
</evidence>
<protein>
    <submittedName>
        <fullName evidence="1">Uncharacterized protein</fullName>
    </submittedName>
</protein>
<proteinExistence type="predicted"/>
<dbReference type="AlphaFoldDB" id="A0A1E3KZN6"/>
<dbReference type="RefSeq" id="WP_175425216.1">
    <property type="nucleotide sequence ID" value="NZ_MDER01000070.1"/>
</dbReference>
<accession>A0A1E3KZN6</accession>
<keyword evidence="2" id="KW-1185">Reference proteome</keyword>
<organism evidence="1 2">
    <name type="scientific">Paenibacillus nuruki</name>
    <dbReference type="NCBI Taxonomy" id="1886670"/>
    <lineage>
        <taxon>Bacteria</taxon>
        <taxon>Bacillati</taxon>
        <taxon>Bacillota</taxon>
        <taxon>Bacilli</taxon>
        <taxon>Bacillales</taxon>
        <taxon>Paenibacillaceae</taxon>
        <taxon>Paenibacillus</taxon>
    </lineage>
</organism>
<evidence type="ECO:0000313" key="1">
    <source>
        <dbReference type="EMBL" id="ODP26914.1"/>
    </source>
</evidence>
<comment type="caution">
    <text evidence="1">The sequence shown here is derived from an EMBL/GenBank/DDBJ whole genome shotgun (WGS) entry which is preliminary data.</text>
</comment>
<name>A0A1E3KZN6_9BACL</name>
<sequence length="55" mass="6201">MNLESMATTPLMETKDTENSFVDQVHAILKNRQNSDLAVRGKISELISRYTSTTN</sequence>
<dbReference type="Proteomes" id="UP000094578">
    <property type="component" value="Unassembled WGS sequence"/>
</dbReference>
<reference evidence="1 2" key="1">
    <citation type="submission" date="2016-08" db="EMBL/GenBank/DDBJ databases">
        <title>Genome sequencing of Paenibacillus sp. TI45-13ar, isolated from Korean traditional nuruk.</title>
        <authorList>
            <person name="Kim S.-J."/>
        </authorList>
    </citation>
    <scope>NUCLEOTIDE SEQUENCE [LARGE SCALE GENOMIC DNA]</scope>
    <source>
        <strain evidence="1 2">TI45-13ar</strain>
    </source>
</reference>
<gene>
    <name evidence="1" type="ORF">PTI45_03643</name>
</gene>